<gene>
    <name evidence="3" type="ORF">PZE19_22790</name>
</gene>
<name>A0ABT6FGC2_9BACT</name>
<keyword evidence="1" id="KW-1133">Transmembrane helix</keyword>
<evidence type="ECO:0000313" key="4">
    <source>
        <dbReference type="Proteomes" id="UP001216907"/>
    </source>
</evidence>
<organism evidence="3 4">
    <name type="scientific">Paludisphaera mucosa</name>
    <dbReference type="NCBI Taxonomy" id="3030827"/>
    <lineage>
        <taxon>Bacteria</taxon>
        <taxon>Pseudomonadati</taxon>
        <taxon>Planctomycetota</taxon>
        <taxon>Planctomycetia</taxon>
        <taxon>Isosphaerales</taxon>
        <taxon>Isosphaeraceae</taxon>
        <taxon>Paludisphaera</taxon>
    </lineage>
</organism>
<feature type="chain" id="PRO_5047295304" evidence="2">
    <location>
        <begin position="27"/>
        <end position="82"/>
    </location>
</feature>
<evidence type="ECO:0000256" key="2">
    <source>
        <dbReference type="SAM" id="SignalP"/>
    </source>
</evidence>
<sequence>MPSPNRLRAWALATALLVPAPAPALACPNCKEALADQPADAARLADGFSWSILVMLGVPFSLLSVGGLAVRRAVKLGILPEM</sequence>
<feature type="signal peptide" evidence="2">
    <location>
        <begin position="1"/>
        <end position="26"/>
    </location>
</feature>
<feature type="transmembrane region" description="Helical" evidence="1">
    <location>
        <begin position="50"/>
        <end position="70"/>
    </location>
</feature>
<protein>
    <submittedName>
        <fullName evidence="3">Uncharacterized protein</fullName>
    </submittedName>
</protein>
<accession>A0ABT6FGC2</accession>
<dbReference type="Proteomes" id="UP001216907">
    <property type="component" value="Unassembled WGS sequence"/>
</dbReference>
<keyword evidence="4" id="KW-1185">Reference proteome</keyword>
<dbReference type="EMBL" id="JARRAG010000002">
    <property type="protein sequence ID" value="MDG3006609.1"/>
    <property type="molecule type" value="Genomic_DNA"/>
</dbReference>
<keyword evidence="1" id="KW-0812">Transmembrane</keyword>
<dbReference type="RefSeq" id="WP_277862905.1">
    <property type="nucleotide sequence ID" value="NZ_JARRAG010000002.1"/>
</dbReference>
<evidence type="ECO:0000313" key="3">
    <source>
        <dbReference type="EMBL" id="MDG3006609.1"/>
    </source>
</evidence>
<evidence type="ECO:0000256" key="1">
    <source>
        <dbReference type="SAM" id="Phobius"/>
    </source>
</evidence>
<keyword evidence="2" id="KW-0732">Signal</keyword>
<keyword evidence="1" id="KW-0472">Membrane</keyword>
<comment type="caution">
    <text evidence="3">The sequence shown here is derived from an EMBL/GenBank/DDBJ whole genome shotgun (WGS) entry which is preliminary data.</text>
</comment>
<proteinExistence type="predicted"/>
<reference evidence="3 4" key="1">
    <citation type="submission" date="2023-03" db="EMBL/GenBank/DDBJ databases">
        <title>Paludisphaera mucosa sp. nov. a novel planctomycete from northern fen.</title>
        <authorList>
            <person name="Ivanova A."/>
        </authorList>
    </citation>
    <scope>NUCLEOTIDE SEQUENCE [LARGE SCALE GENOMIC DNA]</scope>
    <source>
        <strain evidence="3 4">Pla2</strain>
    </source>
</reference>